<dbReference type="CDD" id="cd06127">
    <property type="entry name" value="DEDDh"/>
    <property type="match status" value="1"/>
</dbReference>
<keyword evidence="1" id="KW-0540">Nuclease</keyword>
<accession>A0AAW9ST17</accession>
<gene>
    <name evidence="5" type="ORF">QP460_001635</name>
</gene>
<dbReference type="InterPro" id="IPR012337">
    <property type="entry name" value="RNaseH-like_sf"/>
</dbReference>
<evidence type="ECO:0000313" key="6">
    <source>
        <dbReference type="Proteomes" id="UP001223646"/>
    </source>
</evidence>
<evidence type="ECO:0000313" key="5">
    <source>
        <dbReference type="EMBL" id="MEO3716294.1"/>
    </source>
</evidence>
<keyword evidence="3 5" id="KW-0269">Exonuclease</keyword>
<evidence type="ECO:0000256" key="2">
    <source>
        <dbReference type="ARBA" id="ARBA00022801"/>
    </source>
</evidence>
<feature type="domain" description="Exonuclease" evidence="4">
    <location>
        <begin position="20"/>
        <end position="195"/>
    </location>
</feature>
<dbReference type="InterPro" id="IPR036397">
    <property type="entry name" value="RNaseH_sf"/>
</dbReference>
<dbReference type="SUPFAM" id="SSF53098">
    <property type="entry name" value="Ribonuclease H-like"/>
    <property type="match status" value="1"/>
</dbReference>
<keyword evidence="2" id="KW-0378">Hydrolase</keyword>
<dbReference type="SMART" id="SM00479">
    <property type="entry name" value="EXOIII"/>
    <property type="match status" value="1"/>
</dbReference>
<dbReference type="EMBL" id="JASOOY020000005">
    <property type="protein sequence ID" value="MEO3716294.1"/>
    <property type="molecule type" value="Genomic_DNA"/>
</dbReference>
<evidence type="ECO:0000256" key="3">
    <source>
        <dbReference type="ARBA" id="ARBA00022839"/>
    </source>
</evidence>
<dbReference type="GO" id="GO:0008408">
    <property type="term" value="F:3'-5' exonuclease activity"/>
    <property type="evidence" value="ECO:0007669"/>
    <property type="project" value="TreeGrafter"/>
</dbReference>
<evidence type="ECO:0000259" key="4">
    <source>
        <dbReference type="SMART" id="SM00479"/>
    </source>
</evidence>
<dbReference type="PANTHER" id="PTHR30231:SF4">
    <property type="entry name" value="PROTEIN NEN2"/>
    <property type="match status" value="1"/>
</dbReference>
<dbReference type="GO" id="GO:0003676">
    <property type="term" value="F:nucleic acid binding"/>
    <property type="evidence" value="ECO:0007669"/>
    <property type="project" value="InterPro"/>
</dbReference>
<dbReference type="RefSeq" id="WP_284826536.1">
    <property type="nucleotide sequence ID" value="NZ_JASOOY020000005.1"/>
</dbReference>
<name>A0AAW9ST17_CORAY</name>
<dbReference type="PANTHER" id="PTHR30231">
    <property type="entry name" value="DNA POLYMERASE III SUBUNIT EPSILON"/>
    <property type="match status" value="1"/>
</dbReference>
<reference evidence="5" key="2">
    <citation type="submission" date="2024-05" db="EMBL/GenBank/DDBJ databases">
        <authorList>
            <person name="Wolfe A."/>
        </authorList>
    </citation>
    <scope>NUCLEOTIDE SEQUENCE</scope>
    <source>
        <strain evidence="5">UMB1064</strain>
    </source>
</reference>
<dbReference type="GO" id="GO:0005829">
    <property type="term" value="C:cytosol"/>
    <property type="evidence" value="ECO:0007669"/>
    <property type="project" value="TreeGrafter"/>
</dbReference>
<protein>
    <submittedName>
        <fullName evidence="5">3'-5' exonuclease</fullName>
    </submittedName>
</protein>
<dbReference type="Pfam" id="PF00929">
    <property type="entry name" value="RNase_T"/>
    <property type="match status" value="1"/>
</dbReference>
<sequence>MLKFFKPRKKLLDTPIRDNAWLAVDVETTGLDPAKDQLLSIGWVAVEGRDIVLEESGHLLIRPEREEVSVGESATVHGLTDDMVATGVEAEVAVGKLLEALRGRKLLAHYARMEVGFLDPLCRQYFDARFDVPVADTMTREYDAILRANREPVRDELRLWSLCDKYGIPRFKAHHAFNDALACALVWLAQESRGV</sequence>
<dbReference type="Proteomes" id="UP001223646">
    <property type="component" value="Unassembled WGS sequence"/>
</dbReference>
<dbReference type="Gene3D" id="3.30.420.10">
    <property type="entry name" value="Ribonuclease H-like superfamily/Ribonuclease H"/>
    <property type="match status" value="1"/>
</dbReference>
<proteinExistence type="predicted"/>
<dbReference type="AlphaFoldDB" id="A0AAW9ST17"/>
<reference evidence="5" key="1">
    <citation type="submission" date="2023-05" db="EMBL/GenBank/DDBJ databases">
        <authorList>
            <person name="Du J."/>
        </authorList>
    </citation>
    <scope>NUCLEOTIDE SEQUENCE</scope>
    <source>
        <strain evidence="5">UMB1064</strain>
    </source>
</reference>
<comment type="caution">
    <text evidence="5">The sequence shown here is derived from an EMBL/GenBank/DDBJ whole genome shotgun (WGS) entry which is preliminary data.</text>
</comment>
<organism evidence="5 6">
    <name type="scientific">Corynebacterium amycolatum</name>
    <dbReference type="NCBI Taxonomy" id="43765"/>
    <lineage>
        <taxon>Bacteria</taxon>
        <taxon>Bacillati</taxon>
        <taxon>Actinomycetota</taxon>
        <taxon>Actinomycetes</taxon>
        <taxon>Mycobacteriales</taxon>
        <taxon>Corynebacteriaceae</taxon>
        <taxon>Corynebacterium</taxon>
    </lineage>
</organism>
<evidence type="ECO:0000256" key="1">
    <source>
        <dbReference type="ARBA" id="ARBA00022722"/>
    </source>
</evidence>
<dbReference type="InterPro" id="IPR013520">
    <property type="entry name" value="Ribonucl_H"/>
</dbReference>